<feature type="transmembrane region" description="Helical" evidence="7">
    <location>
        <begin position="466"/>
        <end position="489"/>
    </location>
</feature>
<feature type="transmembrane region" description="Helical" evidence="7">
    <location>
        <begin position="174"/>
        <end position="197"/>
    </location>
</feature>
<reference evidence="9 10" key="1">
    <citation type="submission" date="2024-08" db="EMBL/GenBank/DDBJ databases">
        <authorList>
            <person name="Will J Nash"/>
            <person name="Angela Man"/>
            <person name="Seanna McTaggart"/>
            <person name="Kendall Baker"/>
            <person name="Tom Barker"/>
            <person name="Leah Catchpole"/>
            <person name="Alex Durrant"/>
            <person name="Karim Gharbi"/>
            <person name="Naomi Irish"/>
            <person name="Gemy Kaithakottil"/>
            <person name="Debby Ku"/>
            <person name="Aaliyah Providence"/>
            <person name="Felix Shaw"/>
            <person name="David Swarbreck"/>
            <person name="Chris Watkins"/>
            <person name="Ann M. McCartney"/>
            <person name="Giulio Formenti"/>
            <person name="Alice Mouton"/>
            <person name="Noel Vella"/>
            <person name="Bjorn M von Reumont"/>
            <person name="Adriana Vella"/>
            <person name="Wilfried Haerty"/>
        </authorList>
    </citation>
    <scope>NUCLEOTIDE SEQUENCE [LARGE SCALE GENOMIC DNA]</scope>
</reference>
<evidence type="ECO:0000259" key="8">
    <source>
        <dbReference type="PROSITE" id="PS50850"/>
    </source>
</evidence>
<dbReference type="InterPro" id="IPR005828">
    <property type="entry name" value="MFS_sugar_transport-like"/>
</dbReference>
<feature type="transmembrane region" description="Helical" evidence="7">
    <location>
        <begin position="528"/>
        <end position="547"/>
    </location>
</feature>
<evidence type="ECO:0000256" key="6">
    <source>
        <dbReference type="ARBA" id="ARBA00023136"/>
    </source>
</evidence>
<keyword evidence="10" id="KW-1185">Reference proteome</keyword>
<comment type="subcellular location">
    <subcellularLocation>
        <location evidence="1">Membrane</location>
        <topology evidence="1">Multi-pass membrane protein</topology>
    </subcellularLocation>
</comment>
<feature type="transmembrane region" description="Helical" evidence="7">
    <location>
        <begin position="441"/>
        <end position="460"/>
    </location>
</feature>
<evidence type="ECO:0000256" key="4">
    <source>
        <dbReference type="ARBA" id="ARBA00022692"/>
    </source>
</evidence>
<comment type="caution">
    <text evidence="9">The sequence shown here is derived from an EMBL/GenBank/DDBJ whole genome shotgun (WGS) entry which is preliminary data.</text>
</comment>
<dbReference type="Gene3D" id="1.20.1250.20">
    <property type="entry name" value="MFS general substrate transporter like domains"/>
    <property type="match status" value="1"/>
</dbReference>
<feature type="transmembrane region" description="Helical" evidence="7">
    <location>
        <begin position="76"/>
        <end position="97"/>
    </location>
</feature>
<feature type="domain" description="Major facilitator superfamily (MFS) profile" evidence="8">
    <location>
        <begin position="43"/>
        <end position="553"/>
    </location>
</feature>
<evidence type="ECO:0000256" key="3">
    <source>
        <dbReference type="ARBA" id="ARBA00022448"/>
    </source>
</evidence>
<dbReference type="SUPFAM" id="SSF103473">
    <property type="entry name" value="MFS general substrate transporter"/>
    <property type="match status" value="2"/>
</dbReference>
<dbReference type="InterPro" id="IPR020846">
    <property type="entry name" value="MFS_dom"/>
</dbReference>
<dbReference type="Pfam" id="PF00083">
    <property type="entry name" value="Sugar_tr"/>
    <property type="match status" value="1"/>
</dbReference>
<comment type="similarity">
    <text evidence="2">Belongs to the major facilitator superfamily.</text>
</comment>
<evidence type="ECO:0000313" key="9">
    <source>
        <dbReference type="EMBL" id="CAL7948026.1"/>
    </source>
</evidence>
<dbReference type="Proteomes" id="UP001642520">
    <property type="component" value="Unassembled WGS sequence"/>
</dbReference>
<evidence type="ECO:0000256" key="2">
    <source>
        <dbReference type="ARBA" id="ARBA00008335"/>
    </source>
</evidence>
<feature type="transmembrane region" description="Helical" evidence="7">
    <location>
        <begin position="134"/>
        <end position="153"/>
    </location>
</feature>
<organism evidence="9 10">
    <name type="scientific">Xylocopa violacea</name>
    <name type="common">Violet carpenter bee</name>
    <name type="synonym">Apis violacea</name>
    <dbReference type="NCBI Taxonomy" id="135666"/>
    <lineage>
        <taxon>Eukaryota</taxon>
        <taxon>Metazoa</taxon>
        <taxon>Ecdysozoa</taxon>
        <taxon>Arthropoda</taxon>
        <taxon>Hexapoda</taxon>
        <taxon>Insecta</taxon>
        <taxon>Pterygota</taxon>
        <taxon>Neoptera</taxon>
        <taxon>Endopterygota</taxon>
        <taxon>Hymenoptera</taxon>
        <taxon>Apocrita</taxon>
        <taxon>Aculeata</taxon>
        <taxon>Apoidea</taxon>
        <taxon>Anthophila</taxon>
        <taxon>Apidae</taxon>
        <taxon>Xylocopa</taxon>
        <taxon>Xylocopa</taxon>
    </lineage>
</organism>
<feature type="transmembrane region" description="Helical" evidence="7">
    <location>
        <begin position="39"/>
        <end position="56"/>
    </location>
</feature>
<feature type="transmembrane region" description="Helical" evidence="7">
    <location>
        <begin position="209"/>
        <end position="228"/>
    </location>
</feature>
<accession>A0ABP1P419</accession>
<feature type="transmembrane region" description="Helical" evidence="7">
    <location>
        <begin position="501"/>
        <end position="522"/>
    </location>
</feature>
<protein>
    <recommendedName>
        <fullName evidence="8">Major facilitator superfamily (MFS) profile domain-containing protein</fullName>
    </recommendedName>
</protein>
<feature type="transmembrane region" description="Helical" evidence="7">
    <location>
        <begin position="109"/>
        <end position="128"/>
    </location>
</feature>
<dbReference type="PROSITE" id="PS50850">
    <property type="entry name" value="MFS"/>
    <property type="match status" value="1"/>
</dbReference>
<proteinExistence type="inferred from homology"/>
<dbReference type="InterPro" id="IPR036259">
    <property type="entry name" value="MFS_trans_sf"/>
</dbReference>
<dbReference type="PANTHER" id="PTHR23511">
    <property type="entry name" value="SYNAPTIC VESICLE GLYCOPROTEIN 2"/>
    <property type="match status" value="1"/>
</dbReference>
<dbReference type="EMBL" id="CAXAJV020001296">
    <property type="protein sequence ID" value="CAL7948026.1"/>
    <property type="molecule type" value="Genomic_DNA"/>
</dbReference>
<evidence type="ECO:0000256" key="7">
    <source>
        <dbReference type="SAM" id="Phobius"/>
    </source>
</evidence>
<name>A0ABP1P419_XYLVO</name>
<gene>
    <name evidence="9" type="ORF">XYLVIOL_LOCUS8640</name>
</gene>
<evidence type="ECO:0000313" key="10">
    <source>
        <dbReference type="Proteomes" id="UP001642520"/>
    </source>
</evidence>
<feature type="transmembrane region" description="Helical" evidence="7">
    <location>
        <begin position="307"/>
        <end position="331"/>
    </location>
</feature>
<evidence type="ECO:0000256" key="5">
    <source>
        <dbReference type="ARBA" id="ARBA00022989"/>
    </source>
</evidence>
<dbReference type="PANTHER" id="PTHR23511:SF36">
    <property type="entry name" value="EG:BACR7A4.13 PROTEIN-RELATED"/>
    <property type="match status" value="1"/>
</dbReference>
<keyword evidence="3" id="KW-0813">Transport</keyword>
<evidence type="ECO:0000256" key="1">
    <source>
        <dbReference type="ARBA" id="ARBA00004141"/>
    </source>
</evidence>
<sequence length="564" mass="62945">MVTHDERNGNISTINVKIEQPDDSADIEKAISAAGYGRYNVLLFLAALPVAWTGIFDTTTTAFILASAECDLQLTFFRKGVLTAIPFLAMALTSFLWDYVTPYVATKHLFVLGLLLDSVLDIVAATVIDSYYAFLAIKFFNGVLAGGPFSMVMKYLSEFHSAKYNASFTRWGNLAVNAAMVFPAIIAFLITPLPLAIDVSTRRYTSWRIYLLICSIVPVLGLVTASTLPKTPRYLVEIGKPDDALRLLGKIYSVNERKSSDAFPIKTLRLWRNAPLPRPSFVNGNFERIRIACYNAKLLFSSSYLRAVAYLNFLQFGSMLGLWVPQLFIILNNFDYERWNEDRAPTMCEMLDRRMSVPARRYLKCPNFDDICLTVRTESRRRRRRLADDHDRTLLIVSFESVFQWKIRPSVYQNSSIIAFSAVVFSFLVGTISTSKFRKRAIMLAGFLLSVVSSFGINWAQSPPYMLTLASAIIVTSRITGNIVAAVNLDVIPLPLRSTSLNVLTAVGNVAAVFGHFVFSALLEMQCLAAFMGMGCLLFACFCLSFYRPKPVRTSAKSLAGSDA</sequence>
<keyword evidence="5 7" id="KW-1133">Transmembrane helix</keyword>
<keyword evidence="6 7" id="KW-0472">Membrane</keyword>
<keyword evidence="4 7" id="KW-0812">Transmembrane</keyword>
<feature type="transmembrane region" description="Helical" evidence="7">
    <location>
        <begin position="411"/>
        <end position="429"/>
    </location>
</feature>